<dbReference type="AlphaFoldDB" id="A0A9N9CJT7"/>
<keyword evidence="3" id="KW-0143">Chaperone</keyword>
<keyword evidence="3" id="KW-0999">Mitochondrion inner membrane</keyword>
<protein>
    <recommendedName>
        <fullName evidence="3">COX assembly mitochondrial protein</fullName>
    </recommendedName>
</protein>
<keyword evidence="3" id="KW-0472">Membrane</keyword>
<sequence length="67" mass="8185">CVDIIRRLEECHNEGFFAKYFGKCNKIKLELNKCLGEEFEIRRLKNAQEAREKRKRVEKLWKELNLE</sequence>
<name>A0A9N9CJT7_9GLOM</name>
<evidence type="ECO:0000256" key="2">
    <source>
        <dbReference type="ARBA" id="ARBA00023157"/>
    </source>
</evidence>
<comment type="function">
    <text evidence="3">Required for mitochondrial cytochrome c oxidase (COX) assembly and respiration.</text>
</comment>
<comment type="subcellular location">
    <subcellularLocation>
        <location evidence="3">Mitochondrion inner membrane</location>
    </subcellularLocation>
</comment>
<reference evidence="4" key="1">
    <citation type="submission" date="2021-06" db="EMBL/GenBank/DDBJ databases">
        <authorList>
            <person name="Kallberg Y."/>
            <person name="Tangrot J."/>
            <person name="Rosling A."/>
        </authorList>
    </citation>
    <scope>NUCLEOTIDE SEQUENCE</scope>
    <source>
        <strain evidence="4">BR232B</strain>
    </source>
</reference>
<organism evidence="4 5">
    <name type="scientific">Paraglomus brasilianum</name>
    <dbReference type="NCBI Taxonomy" id="144538"/>
    <lineage>
        <taxon>Eukaryota</taxon>
        <taxon>Fungi</taxon>
        <taxon>Fungi incertae sedis</taxon>
        <taxon>Mucoromycota</taxon>
        <taxon>Glomeromycotina</taxon>
        <taxon>Glomeromycetes</taxon>
        <taxon>Paraglomerales</taxon>
        <taxon>Paraglomeraceae</taxon>
        <taxon>Paraglomus</taxon>
    </lineage>
</organism>
<proteinExistence type="inferred from homology"/>
<feature type="non-terminal residue" evidence="4">
    <location>
        <position position="67"/>
    </location>
</feature>
<evidence type="ECO:0000313" key="4">
    <source>
        <dbReference type="EMBL" id="CAG8604362.1"/>
    </source>
</evidence>
<gene>
    <name evidence="4" type="ORF">PBRASI_LOCUS7821</name>
</gene>
<evidence type="ECO:0000256" key="1">
    <source>
        <dbReference type="ARBA" id="ARBA00007347"/>
    </source>
</evidence>
<dbReference type="InterPro" id="IPR013892">
    <property type="entry name" value="Cyt_c_biogenesis_Cmc1-like"/>
</dbReference>
<dbReference type="OrthoDB" id="532630at2759"/>
<keyword evidence="3" id="KW-0496">Mitochondrion</keyword>
<dbReference type="EMBL" id="CAJVPI010001272">
    <property type="protein sequence ID" value="CAG8604362.1"/>
    <property type="molecule type" value="Genomic_DNA"/>
</dbReference>
<evidence type="ECO:0000313" key="5">
    <source>
        <dbReference type="Proteomes" id="UP000789739"/>
    </source>
</evidence>
<dbReference type="Proteomes" id="UP000789739">
    <property type="component" value="Unassembled WGS sequence"/>
</dbReference>
<comment type="similarity">
    <text evidence="1 3">Belongs to the CMC family.</text>
</comment>
<keyword evidence="2" id="KW-1015">Disulfide bond</keyword>
<comment type="caution">
    <text evidence="4">The sequence shown here is derived from an EMBL/GenBank/DDBJ whole genome shotgun (WGS) entry which is preliminary data.</text>
</comment>
<dbReference type="Pfam" id="PF08583">
    <property type="entry name" value="Cmc1"/>
    <property type="match status" value="1"/>
</dbReference>
<dbReference type="GO" id="GO:0005743">
    <property type="term" value="C:mitochondrial inner membrane"/>
    <property type="evidence" value="ECO:0007669"/>
    <property type="project" value="UniProtKB-SubCell"/>
</dbReference>
<keyword evidence="5" id="KW-1185">Reference proteome</keyword>
<evidence type="ECO:0000256" key="3">
    <source>
        <dbReference type="RuleBase" id="RU364104"/>
    </source>
</evidence>
<accession>A0A9N9CJT7</accession>